<dbReference type="FunFam" id="3.30.360.10:FF:000002">
    <property type="entry name" value="Glyceraldehyde-3-phosphate dehydrogenase"/>
    <property type="match status" value="1"/>
</dbReference>
<feature type="binding site" evidence="4">
    <location>
        <begin position="151"/>
        <end position="153"/>
    </location>
    <ligand>
        <name>D-glyceraldehyde 3-phosphate</name>
        <dbReference type="ChEBI" id="CHEBI:59776"/>
    </ligand>
</feature>
<keyword evidence="5" id="KW-0547">Nucleotide-binding</keyword>
<sequence length="335" mass="36676">MTLKMAINGFGRIGRVVFREAMKQQDIEVVAVNDLTDAAMLAHLLKYDSVHGVLDAEVSSEEGYLIVNGKKVKVYAEKDPVALPWGELEIDVVVESTGIFRDKEKLSKHLEAGAKKVILSAPAKGELTTLVMGVNHELYDPNKDDIVSNASCTTNCLAPVVKVLNDQFGVKRGLMTTIHSYTNDQRILDLPHEDYRRARAAAESMIPTTTGAASAVTKVIPALKGKLDGMAVRVPTPNVSLVDFVAELDKDVTVEEVNNAFKEASQNELEGVLVYTELPLVSKDYNGNTSSSTVDGLSTMVLERNMVKVISWYDNESAYSARCIDLALYMFNKGM</sequence>
<reference evidence="10 11" key="1">
    <citation type="submission" date="2018-11" db="EMBL/GenBank/DDBJ databases">
        <authorList>
            <person name="Criscuolo A."/>
        </authorList>
    </citation>
    <scope>NUCLEOTIDE SEQUENCE [LARGE SCALE GENOMIC DNA]</scope>
    <source>
        <strain evidence="10">ATB-66</strain>
    </source>
</reference>
<dbReference type="CDD" id="cd05214">
    <property type="entry name" value="GAPDH_I_N"/>
    <property type="match status" value="1"/>
</dbReference>
<feature type="binding site" evidence="4">
    <location>
        <position position="182"/>
    </location>
    <ligand>
        <name>D-glyceraldehyde 3-phosphate</name>
        <dbReference type="ChEBI" id="CHEBI:59776"/>
    </ligand>
</feature>
<evidence type="ECO:0000256" key="6">
    <source>
        <dbReference type="PIRSR" id="PIRSR000149-4"/>
    </source>
</evidence>
<feature type="binding site" evidence="5">
    <location>
        <begin position="12"/>
        <end position="13"/>
    </location>
    <ligand>
        <name>NAD(+)</name>
        <dbReference type="ChEBI" id="CHEBI:57540"/>
    </ligand>
</feature>
<keyword evidence="5" id="KW-0520">NAD</keyword>
<feature type="active site" description="Nucleophile" evidence="3">
    <location>
        <position position="152"/>
    </location>
</feature>
<evidence type="ECO:0000256" key="1">
    <source>
        <dbReference type="ARBA" id="ARBA00007406"/>
    </source>
</evidence>
<dbReference type="Proteomes" id="UP000270468">
    <property type="component" value="Unassembled WGS sequence"/>
</dbReference>
<evidence type="ECO:0000256" key="5">
    <source>
        <dbReference type="PIRSR" id="PIRSR000149-3"/>
    </source>
</evidence>
<evidence type="ECO:0000313" key="10">
    <source>
        <dbReference type="EMBL" id="VDC25977.1"/>
    </source>
</evidence>
<dbReference type="Gene3D" id="3.30.360.10">
    <property type="entry name" value="Dihydrodipicolinate Reductase, domain 2"/>
    <property type="match status" value="1"/>
</dbReference>
<dbReference type="GO" id="GO:0050661">
    <property type="term" value="F:NADP binding"/>
    <property type="evidence" value="ECO:0007669"/>
    <property type="project" value="InterPro"/>
</dbReference>
<dbReference type="Pfam" id="PF00044">
    <property type="entry name" value="Gp_dh_N"/>
    <property type="match status" value="1"/>
</dbReference>
<evidence type="ECO:0000256" key="3">
    <source>
        <dbReference type="PIRSR" id="PIRSR000149-1"/>
    </source>
</evidence>
<dbReference type="GO" id="GO:0016620">
    <property type="term" value="F:oxidoreductase activity, acting on the aldehyde or oxo group of donors, NAD or NADP as acceptor"/>
    <property type="evidence" value="ECO:0007669"/>
    <property type="project" value="InterPro"/>
</dbReference>
<gene>
    <name evidence="10" type="primary">gap</name>
    <name evidence="10" type="ORF">FILTAD_01393</name>
</gene>
<feature type="binding site" evidence="4">
    <location>
        <begin position="210"/>
        <end position="211"/>
    </location>
    <ligand>
        <name>D-glyceraldehyde 3-phosphate</name>
        <dbReference type="ChEBI" id="CHEBI:59776"/>
    </ligand>
</feature>
<dbReference type="NCBIfam" id="TIGR01534">
    <property type="entry name" value="GAPDH-I"/>
    <property type="match status" value="1"/>
</dbReference>
<keyword evidence="2 8" id="KW-0560">Oxidoreductase</keyword>
<dbReference type="RefSeq" id="WP_124069774.1">
    <property type="nucleotide sequence ID" value="NZ_CBCRXF010000006.1"/>
</dbReference>
<dbReference type="GO" id="GO:0051287">
    <property type="term" value="F:NAD binding"/>
    <property type="evidence" value="ECO:0007669"/>
    <property type="project" value="InterPro"/>
</dbReference>
<dbReference type="SMART" id="SM00846">
    <property type="entry name" value="Gp_dh_N"/>
    <property type="match status" value="1"/>
</dbReference>
<dbReference type="InterPro" id="IPR020828">
    <property type="entry name" value="GlycerAld_3-P_DH_NAD(P)-bd"/>
</dbReference>
<dbReference type="InterPro" id="IPR020829">
    <property type="entry name" value="GlycerAld_3-P_DH_cat"/>
</dbReference>
<dbReference type="Pfam" id="PF02800">
    <property type="entry name" value="Gp_dh_C"/>
    <property type="match status" value="1"/>
</dbReference>
<dbReference type="CDD" id="cd18126">
    <property type="entry name" value="GAPDH_I_C"/>
    <property type="match status" value="1"/>
</dbReference>
<feature type="binding site" evidence="5">
    <location>
        <position position="34"/>
    </location>
    <ligand>
        <name>NAD(+)</name>
        <dbReference type="ChEBI" id="CHEBI:57540"/>
    </ligand>
</feature>
<dbReference type="PROSITE" id="PS00071">
    <property type="entry name" value="GAPDH"/>
    <property type="match status" value="1"/>
</dbReference>
<accession>A0A3P5XBY3</accession>
<dbReference type="InterPro" id="IPR020831">
    <property type="entry name" value="GlycerAld/Erythrose_P_DH"/>
</dbReference>
<evidence type="ECO:0000256" key="2">
    <source>
        <dbReference type="ARBA" id="ARBA00023002"/>
    </source>
</evidence>
<comment type="similarity">
    <text evidence="1 7">Belongs to the glyceraldehyde-3-phosphate dehydrogenase family.</text>
</comment>
<protein>
    <recommendedName>
        <fullName evidence="8">Glyceraldehyde-3-phosphate dehydrogenase</fullName>
        <ecNumber evidence="8">1.2.1.-</ecNumber>
    </recommendedName>
</protein>
<evidence type="ECO:0000256" key="8">
    <source>
        <dbReference type="RuleBase" id="RU361160"/>
    </source>
</evidence>
<name>A0A3P5XBY3_9BACL</name>
<dbReference type="EMBL" id="UXAV01000036">
    <property type="protein sequence ID" value="VDC25977.1"/>
    <property type="molecule type" value="Genomic_DNA"/>
</dbReference>
<evidence type="ECO:0000256" key="4">
    <source>
        <dbReference type="PIRSR" id="PIRSR000149-2"/>
    </source>
</evidence>
<dbReference type="InterPro" id="IPR006424">
    <property type="entry name" value="Glyceraldehyde-3-P_DH_1"/>
</dbReference>
<dbReference type="PRINTS" id="PR00078">
    <property type="entry name" value="G3PDHDRGNASE"/>
</dbReference>
<dbReference type="GO" id="GO:0006006">
    <property type="term" value="P:glucose metabolic process"/>
    <property type="evidence" value="ECO:0007669"/>
    <property type="project" value="InterPro"/>
</dbReference>
<dbReference type="InterPro" id="IPR020830">
    <property type="entry name" value="GlycerAld_3-P_DH_AS"/>
</dbReference>
<evidence type="ECO:0000256" key="7">
    <source>
        <dbReference type="RuleBase" id="RU000397"/>
    </source>
</evidence>
<evidence type="ECO:0000313" key="11">
    <source>
        <dbReference type="Proteomes" id="UP000270468"/>
    </source>
</evidence>
<feature type="binding site" evidence="5">
    <location>
        <position position="315"/>
    </location>
    <ligand>
        <name>NAD(+)</name>
        <dbReference type="ChEBI" id="CHEBI:57540"/>
    </ligand>
</feature>
<dbReference type="AlphaFoldDB" id="A0A3P5XBY3"/>
<dbReference type="PANTHER" id="PTHR43148">
    <property type="entry name" value="GLYCERALDEHYDE-3-PHOSPHATE DEHYDROGENASE 2"/>
    <property type="match status" value="1"/>
</dbReference>
<dbReference type="SUPFAM" id="SSF51735">
    <property type="entry name" value="NAD(P)-binding Rossmann-fold domains"/>
    <property type="match status" value="1"/>
</dbReference>
<proteinExistence type="inferred from homology"/>
<keyword evidence="11" id="KW-1185">Reference proteome</keyword>
<feature type="binding site" evidence="5">
    <location>
        <position position="120"/>
    </location>
    <ligand>
        <name>NAD(+)</name>
        <dbReference type="ChEBI" id="CHEBI:57540"/>
    </ligand>
</feature>
<dbReference type="FunFam" id="3.40.50.720:FF:000001">
    <property type="entry name" value="Glyceraldehyde-3-phosphate dehydrogenase"/>
    <property type="match status" value="1"/>
</dbReference>
<evidence type="ECO:0000259" key="9">
    <source>
        <dbReference type="SMART" id="SM00846"/>
    </source>
</evidence>
<dbReference type="Gene3D" id="3.40.50.720">
    <property type="entry name" value="NAD(P)-binding Rossmann-like Domain"/>
    <property type="match status" value="1"/>
</dbReference>
<dbReference type="InterPro" id="IPR036291">
    <property type="entry name" value="NAD(P)-bd_dom_sf"/>
</dbReference>
<feature type="domain" description="Glyceraldehyde 3-phosphate dehydrogenase NAD(P) binding" evidence="9">
    <location>
        <begin position="3"/>
        <end position="152"/>
    </location>
</feature>
<dbReference type="SUPFAM" id="SSF55347">
    <property type="entry name" value="Glyceraldehyde-3-phosphate dehydrogenase-like, C-terminal domain"/>
    <property type="match status" value="1"/>
</dbReference>
<dbReference type="OrthoDB" id="9803304at2"/>
<dbReference type="PIRSF" id="PIRSF000149">
    <property type="entry name" value="GAP_DH"/>
    <property type="match status" value="1"/>
</dbReference>
<organism evidence="10 11">
    <name type="scientific">Filibacter tadaridae</name>
    <dbReference type="NCBI Taxonomy" id="2483811"/>
    <lineage>
        <taxon>Bacteria</taxon>
        <taxon>Bacillati</taxon>
        <taxon>Bacillota</taxon>
        <taxon>Bacilli</taxon>
        <taxon>Bacillales</taxon>
        <taxon>Caryophanaceae</taxon>
        <taxon>Filibacter</taxon>
    </lineage>
</organism>
<feature type="binding site" evidence="4">
    <location>
        <position position="233"/>
    </location>
    <ligand>
        <name>D-glyceraldehyde 3-phosphate</name>
        <dbReference type="ChEBI" id="CHEBI:59776"/>
    </ligand>
</feature>
<dbReference type="EC" id="1.2.1.-" evidence="8"/>
<feature type="site" description="Activates thiol group during catalysis" evidence="6">
    <location>
        <position position="179"/>
    </location>
</feature>